<dbReference type="SMART" id="SM00849">
    <property type="entry name" value="Lactamase_B"/>
    <property type="match status" value="1"/>
</dbReference>
<dbReference type="AlphaFoldDB" id="A0A074LVE1"/>
<sequence length="322" mass="36633">MLHKIPIPTPFPVGDINVYLLKGRDCLTLVDTGPLTRDALEALEHGLGAAGVRVEDLDQIVLTHYHCDHVGLVEHLVEKSGAKVLAHPYTEPLIARDPDVEAARGEFYLQLYRGLGLNEEQKETALKQILYFLDYVGTAHVDTALQEGDRLPGHEEWEVLYTPGHALDHISLFDRQGRRMLLGDHVIKHISSNALLEPPLRRGEERPRMLMLYREALRNVQALDWEIGYAGHGEEVTGHKELITKRLRDMERRAERVLETVRAGKSVGMDITLTLFPRHFEQLPLIISETIGHLDWLVHDGKLKIEDDGGLWRYEVVEECLK</sequence>
<evidence type="ECO:0000313" key="3">
    <source>
        <dbReference type="Proteomes" id="UP000027931"/>
    </source>
</evidence>
<comment type="caution">
    <text evidence="2">The sequence shown here is derived from an EMBL/GenBank/DDBJ whole genome shotgun (WGS) entry which is preliminary data.</text>
</comment>
<accession>A0A074LVE1</accession>
<dbReference type="InterPro" id="IPR036866">
    <property type="entry name" value="RibonucZ/Hydroxyglut_hydro"/>
</dbReference>
<dbReference type="RefSeq" id="WP_038085981.1">
    <property type="nucleotide sequence ID" value="NZ_JMIR01000007.1"/>
</dbReference>
<dbReference type="OrthoDB" id="9802248at2"/>
<feature type="domain" description="Metallo-beta-lactamase" evidence="1">
    <location>
        <begin position="15"/>
        <end position="232"/>
    </location>
</feature>
<dbReference type="Pfam" id="PF00753">
    <property type="entry name" value="Lactamase_B"/>
    <property type="match status" value="1"/>
</dbReference>
<proteinExistence type="predicted"/>
<dbReference type="Proteomes" id="UP000027931">
    <property type="component" value="Unassembled WGS sequence"/>
</dbReference>
<dbReference type="STRING" id="1157490.EL26_07155"/>
<dbReference type="eggNOG" id="COG0491">
    <property type="taxonomic scope" value="Bacteria"/>
</dbReference>
<dbReference type="InterPro" id="IPR001279">
    <property type="entry name" value="Metallo-B-lactamas"/>
</dbReference>
<reference evidence="2 3" key="1">
    <citation type="journal article" date="2013" name="Int. J. Syst. Evol. Microbiol.">
        <title>Tumebacillus flagellatus sp. nov., an alpha-amylase/pullulanase-producing bacterium isolated from cassava wastewater.</title>
        <authorList>
            <person name="Wang Q."/>
            <person name="Xie N."/>
            <person name="Qin Y."/>
            <person name="Shen N."/>
            <person name="Zhu J."/>
            <person name="Mi H."/>
            <person name="Huang R."/>
        </authorList>
    </citation>
    <scope>NUCLEOTIDE SEQUENCE [LARGE SCALE GENOMIC DNA]</scope>
    <source>
        <strain evidence="2 3">GST4</strain>
    </source>
</reference>
<dbReference type="PANTHER" id="PTHR23131">
    <property type="entry name" value="ENDORIBONUCLEASE LACTB2"/>
    <property type="match status" value="1"/>
</dbReference>
<dbReference type="EMBL" id="JMIR01000007">
    <property type="protein sequence ID" value="KEO83958.1"/>
    <property type="molecule type" value="Genomic_DNA"/>
</dbReference>
<gene>
    <name evidence="2" type="ORF">EL26_07155</name>
</gene>
<name>A0A074LVE1_9BACL</name>
<dbReference type="Gene3D" id="3.60.15.10">
    <property type="entry name" value="Ribonuclease Z/Hydroxyacylglutathione hydrolase-like"/>
    <property type="match status" value="1"/>
</dbReference>
<keyword evidence="3" id="KW-1185">Reference proteome</keyword>
<evidence type="ECO:0000313" key="2">
    <source>
        <dbReference type="EMBL" id="KEO83958.1"/>
    </source>
</evidence>
<protein>
    <recommendedName>
        <fullName evidence="1">Metallo-beta-lactamase domain-containing protein</fullName>
    </recommendedName>
</protein>
<dbReference type="InterPro" id="IPR050662">
    <property type="entry name" value="Sec-metab_biosynth-thioest"/>
</dbReference>
<dbReference type="PANTHER" id="PTHR23131:SF4">
    <property type="entry name" value="METALLO-BETA-LACTAMASE SUPERFAMILY POTEIN"/>
    <property type="match status" value="1"/>
</dbReference>
<organism evidence="2 3">
    <name type="scientific">Tumebacillus flagellatus</name>
    <dbReference type="NCBI Taxonomy" id="1157490"/>
    <lineage>
        <taxon>Bacteria</taxon>
        <taxon>Bacillati</taxon>
        <taxon>Bacillota</taxon>
        <taxon>Bacilli</taxon>
        <taxon>Bacillales</taxon>
        <taxon>Alicyclobacillaceae</taxon>
        <taxon>Tumebacillus</taxon>
    </lineage>
</organism>
<dbReference type="SUPFAM" id="SSF56281">
    <property type="entry name" value="Metallo-hydrolase/oxidoreductase"/>
    <property type="match status" value="1"/>
</dbReference>
<evidence type="ECO:0000259" key="1">
    <source>
        <dbReference type="SMART" id="SM00849"/>
    </source>
</evidence>